<keyword evidence="1" id="KW-0472">Membrane</keyword>
<gene>
    <name evidence="2" type="ORF">ACFQKD_02115</name>
</gene>
<protein>
    <recommendedName>
        <fullName evidence="4">DUF2975 domain-containing protein</fullName>
    </recommendedName>
</protein>
<dbReference type="RefSeq" id="WP_276236428.1">
    <property type="nucleotide sequence ID" value="NZ_CP119989.1"/>
</dbReference>
<dbReference type="EMBL" id="JBHTAG010000002">
    <property type="protein sequence ID" value="MFC7096086.1"/>
    <property type="molecule type" value="Genomic_DNA"/>
</dbReference>
<sequence>MTSDDPIAAALLSDSTYERARYQRFGWFKQSVTRKLTLQSYLLTLLAGVFPVLALLPADLRAAYFGDSVATAAPKVGVVALVAVGVIAVAGVGLVVVAAFRLARGDDFDEHTAHSVLTLEDLCSMAGLATGGIATAATYTFVLLGFGGVETVRAWVAAGGGNPYAPTGVGPSVATVAVTALALGVFLQVAAAYLRTRGFDDLGADV</sequence>
<dbReference type="GeneID" id="79270030"/>
<proteinExistence type="predicted"/>
<feature type="transmembrane region" description="Helical" evidence="1">
    <location>
        <begin position="122"/>
        <end position="149"/>
    </location>
</feature>
<evidence type="ECO:0008006" key="4">
    <source>
        <dbReference type="Google" id="ProtNLM"/>
    </source>
</evidence>
<organism evidence="2 3">
    <name type="scientific">Halobaculum marinum</name>
    <dbReference type="NCBI Taxonomy" id="3031996"/>
    <lineage>
        <taxon>Archaea</taxon>
        <taxon>Methanobacteriati</taxon>
        <taxon>Methanobacteriota</taxon>
        <taxon>Stenosarchaea group</taxon>
        <taxon>Halobacteria</taxon>
        <taxon>Halobacteriales</taxon>
        <taxon>Haloferacaceae</taxon>
        <taxon>Halobaculum</taxon>
    </lineage>
</organism>
<feature type="transmembrane region" description="Helical" evidence="1">
    <location>
        <begin position="38"/>
        <end position="58"/>
    </location>
</feature>
<keyword evidence="1" id="KW-0812">Transmembrane</keyword>
<feature type="transmembrane region" description="Helical" evidence="1">
    <location>
        <begin position="78"/>
        <end position="102"/>
    </location>
</feature>
<keyword evidence="1" id="KW-1133">Transmembrane helix</keyword>
<keyword evidence="3" id="KW-1185">Reference proteome</keyword>
<dbReference type="Proteomes" id="UP001596388">
    <property type="component" value="Unassembled WGS sequence"/>
</dbReference>
<evidence type="ECO:0000256" key="1">
    <source>
        <dbReference type="SAM" id="Phobius"/>
    </source>
</evidence>
<name>A0ABD5WYQ7_9EURY</name>
<comment type="caution">
    <text evidence="2">The sequence shown here is derived from an EMBL/GenBank/DDBJ whole genome shotgun (WGS) entry which is preliminary data.</text>
</comment>
<feature type="transmembrane region" description="Helical" evidence="1">
    <location>
        <begin position="169"/>
        <end position="194"/>
    </location>
</feature>
<reference evidence="2 3" key="1">
    <citation type="journal article" date="2019" name="Int. J. Syst. Evol. Microbiol.">
        <title>The Global Catalogue of Microorganisms (GCM) 10K type strain sequencing project: providing services to taxonomists for standard genome sequencing and annotation.</title>
        <authorList>
            <consortium name="The Broad Institute Genomics Platform"/>
            <consortium name="The Broad Institute Genome Sequencing Center for Infectious Disease"/>
            <person name="Wu L."/>
            <person name="Ma J."/>
        </authorList>
    </citation>
    <scope>NUCLEOTIDE SEQUENCE [LARGE SCALE GENOMIC DNA]</scope>
    <source>
        <strain evidence="2 3">DT55</strain>
    </source>
</reference>
<evidence type="ECO:0000313" key="3">
    <source>
        <dbReference type="Proteomes" id="UP001596388"/>
    </source>
</evidence>
<accession>A0ABD5WYQ7</accession>
<dbReference type="AlphaFoldDB" id="A0ABD5WYQ7"/>
<evidence type="ECO:0000313" key="2">
    <source>
        <dbReference type="EMBL" id="MFC7096086.1"/>
    </source>
</evidence>